<feature type="region of interest" description="Disordered" evidence="1">
    <location>
        <begin position="143"/>
        <end position="194"/>
    </location>
</feature>
<evidence type="ECO:0000256" key="1">
    <source>
        <dbReference type="SAM" id="MobiDB-lite"/>
    </source>
</evidence>
<proteinExistence type="predicted"/>
<reference evidence="2 3" key="1">
    <citation type="submission" date="2024-02" db="EMBL/GenBank/DDBJ databases">
        <title>A draft genome for the cacao thread blight pathogen Marasmius crinis-equi.</title>
        <authorList>
            <person name="Cohen S.P."/>
            <person name="Baruah I.K."/>
            <person name="Amoako-Attah I."/>
            <person name="Bukari Y."/>
            <person name="Meinhardt L.W."/>
            <person name="Bailey B.A."/>
        </authorList>
    </citation>
    <scope>NUCLEOTIDE SEQUENCE [LARGE SCALE GENOMIC DNA]</scope>
    <source>
        <strain evidence="2 3">GH-76</strain>
    </source>
</reference>
<keyword evidence="3" id="KW-1185">Reference proteome</keyword>
<evidence type="ECO:0000313" key="2">
    <source>
        <dbReference type="EMBL" id="KAL0580199.1"/>
    </source>
</evidence>
<feature type="compositionally biased region" description="Basic residues" evidence="1">
    <location>
        <begin position="152"/>
        <end position="166"/>
    </location>
</feature>
<protein>
    <submittedName>
        <fullName evidence="2">Uncharacterized protein</fullName>
    </submittedName>
</protein>
<name>A0ABR3FXC4_9AGAR</name>
<accession>A0ABR3FXC4</accession>
<organism evidence="2 3">
    <name type="scientific">Marasmius crinis-equi</name>
    <dbReference type="NCBI Taxonomy" id="585013"/>
    <lineage>
        <taxon>Eukaryota</taxon>
        <taxon>Fungi</taxon>
        <taxon>Dikarya</taxon>
        <taxon>Basidiomycota</taxon>
        <taxon>Agaricomycotina</taxon>
        <taxon>Agaricomycetes</taxon>
        <taxon>Agaricomycetidae</taxon>
        <taxon>Agaricales</taxon>
        <taxon>Marasmiineae</taxon>
        <taxon>Marasmiaceae</taxon>
        <taxon>Marasmius</taxon>
    </lineage>
</organism>
<comment type="caution">
    <text evidence="2">The sequence shown here is derived from an EMBL/GenBank/DDBJ whole genome shotgun (WGS) entry which is preliminary data.</text>
</comment>
<feature type="region of interest" description="Disordered" evidence="1">
    <location>
        <begin position="45"/>
        <end position="73"/>
    </location>
</feature>
<sequence>MQSPWESPDFYLANLSLHASHRRLPPPPPSQSFWDSILLSPYFPSSPQSDAGSSSSSEASMTPPLPPPRPPQQALHVICNAPIIAPKPLPYHSPTFLKFELLPDIEEDLSHPPYTQRPSKRKRENCDDADEFVVRKRRSIDVVRPPRPPSVHQHHSMATRRRQPHKSRGETAQLAFHSHSHHATSHLRSYRAHR</sequence>
<evidence type="ECO:0000313" key="3">
    <source>
        <dbReference type="Proteomes" id="UP001465976"/>
    </source>
</evidence>
<gene>
    <name evidence="2" type="ORF">V5O48_001792</name>
</gene>
<dbReference type="Proteomes" id="UP001465976">
    <property type="component" value="Unassembled WGS sequence"/>
</dbReference>
<feature type="compositionally biased region" description="Basic residues" evidence="1">
    <location>
        <begin position="178"/>
        <end position="194"/>
    </location>
</feature>
<feature type="compositionally biased region" description="Low complexity" evidence="1">
    <location>
        <begin position="45"/>
        <end position="62"/>
    </location>
</feature>
<dbReference type="EMBL" id="JBAHYK010000036">
    <property type="protein sequence ID" value="KAL0580199.1"/>
    <property type="molecule type" value="Genomic_DNA"/>
</dbReference>